<proteinExistence type="predicted"/>
<gene>
    <name evidence="7" type="primary">PARPA_01503.1 scaffold 1359</name>
</gene>
<feature type="region of interest" description="Disordered" evidence="5">
    <location>
        <begin position="224"/>
        <end position="256"/>
    </location>
</feature>
<evidence type="ECO:0000256" key="5">
    <source>
        <dbReference type="SAM" id="MobiDB-lite"/>
    </source>
</evidence>
<dbReference type="PROSITE" id="PS01360">
    <property type="entry name" value="ZF_MYND_1"/>
    <property type="match status" value="1"/>
</dbReference>
<evidence type="ECO:0000256" key="4">
    <source>
        <dbReference type="PROSITE-ProRule" id="PRU00134"/>
    </source>
</evidence>
<dbReference type="InterPro" id="IPR007320">
    <property type="entry name" value="PDCD2_C"/>
</dbReference>
<organism evidence="7 8">
    <name type="scientific">Parasitella parasitica</name>
    <dbReference type="NCBI Taxonomy" id="35722"/>
    <lineage>
        <taxon>Eukaryota</taxon>
        <taxon>Fungi</taxon>
        <taxon>Fungi incertae sedis</taxon>
        <taxon>Mucoromycota</taxon>
        <taxon>Mucoromycotina</taxon>
        <taxon>Mucoromycetes</taxon>
        <taxon>Mucorales</taxon>
        <taxon>Mucorineae</taxon>
        <taxon>Mucoraceae</taxon>
        <taxon>Parasitella</taxon>
    </lineage>
</organism>
<dbReference type="GO" id="GO:0005634">
    <property type="term" value="C:nucleus"/>
    <property type="evidence" value="ECO:0007669"/>
    <property type="project" value="TreeGrafter"/>
</dbReference>
<reference evidence="7 8" key="1">
    <citation type="submission" date="2014-09" db="EMBL/GenBank/DDBJ databases">
        <authorList>
            <person name="Ellenberger Sabrina"/>
        </authorList>
    </citation>
    <scope>NUCLEOTIDE SEQUENCE [LARGE SCALE GENOMIC DNA]</scope>
    <source>
        <strain evidence="7 8">CBS 412.66</strain>
    </source>
</reference>
<evidence type="ECO:0000313" key="8">
    <source>
        <dbReference type="Proteomes" id="UP000054107"/>
    </source>
</evidence>
<evidence type="ECO:0000256" key="1">
    <source>
        <dbReference type="ARBA" id="ARBA00022723"/>
    </source>
</evidence>
<dbReference type="GO" id="GO:0005737">
    <property type="term" value="C:cytoplasm"/>
    <property type="evidence" value="ECO:0007669"/>
    <property type="project" value="InterPro"/>
</dbReference>
<dbReference type="Gene3D" id="6.10.140.2220">
    <property type="match status" value="1"/>
</dbReference>
<evidence type="ECO:0000256" key="2">
    <source>
        <dbReference type="ARBA" id="ARBA00022771"/>
    </source>
</evidence>
<dbReference type="PANTHER" id="PTHR12298:SF4">
    <property type="entry name" value="PROGRAMMED CELL DEATH PROTEIN 2"/>
    <property type="match status" value="1"/>
</dbReference>
<accession>A0A0B7MZ47</accession>
<name>A0A0B7MZ47_9FUNG</name>
<dbReference type="Pfam" id="PF04194">
    <property type="entry name" value="PDCD2_C"/>
    <property type="match status" value="1"/>
</dbReference>
<dbReference type="PROSITE" id="PS50865">
    <property type="entry name" value="ZF_MYND_2"/>
    <property type="match status" value="1"/>
</dbReference>
<dbReference type="Pfam" id="PF01753">
    <property type="entry name" value="zf-MYND"/>
    <property type="match status" value="1"/>
</dbReference>
<dbReference type="GO" id="GO:0008270">
    <property type="term" value="F:zinc ion binding"/>
    <property type="evidence" value="ECO:0007669"/>
    <property type="project" value="UniProtKB-KW"/>
</dbReference>
<feature type="compositionally biased region" description="Basic and acidic residues" evidence="5">
    <location>
        <begin position="224"/>
        <end position="233"/>
    </location>
</feature>
<keyword evidence="8" id="KW-1185">Reference proteome</keyword>
<dbReference type="STRING" id="35722.A0A0B7MZ47"/>
<feature type="domain" description="MYND-type" evidence="6">
    <location>
        <begin position="160"/>
        <end position="198"/>
    </location>
</feature>
<dbReference type="Proteomes" id="UP000054107">
    <property type="component" value="Unassembled WGS sequence"/>
</dbReference>
<protein>
    <recommendedName>
        <fullName evidence="6">MYND-type domain-containing protein</fullName>
    </recommendedName>
</protein>
<dbReference type="OrthoDB" id="443682at2759"/>
<keyword evidence="3" id="KW-0862">Zinc</keyword>
<keyword evidence="1" id="KW-0479">Metal-binding</keyword>
<sequence>MDTDSDVSELDPKELSEALLYDKFACQLGYVEEPETPLTAETFPSKSGGRPAWLNPEHILTAADVTCGNCEQPMNLLLQLYTPEDQPAEAFHRTVYVFCCKKGGCVKLDWTKSFKVYRSQLPRENPYYAPPVDLDDENENENIKAVEQFTAKSFKAPTKCVICGLGGSKFCGGCGLTAYCCREHQTLDWDKCRHKEFCNKTLKTDEQETVDNLRSSHIFLEKEIVSEPEGKDKDEEEEESQAAFFKENNPGEQSDSKALVLAGDEHEEDTEVAVDDVFLQFQLKIQQNPDQVMRYDRVEYNMPEREPLWVQANYKPESIPECDRCHAPRTFEFQILSTLLNFIGIGHVAVNSLDWGSLFVYTCKENCTLGKDFFAQEVLWKQDFSQDGMQLGRKKMQPIISPT</sequence>
<dbReference type="InterPro" id="IPR002893">
    <property type="entry name" value="Znf_MYND"/>
</dbReference>
<keyword evidence="2 4" id="KW-0863">Zinc-finger</keyword>
<dbReference type="AlphaFoldDB" id="A0A0B7MZ47"/>
<evidence type="ECO:0000256" key="3">
    <source>
        <dbReference type="ARBA" id="ARBA00022833"/>
    </source>
</evidence>
<dbReference type="EMBL" id="LN719426">
    <property type="protein sequence ID" value="CEP08194.1"/>
    <property type="molecule type" value="Genomic_DNA"/>
</dbReference>
<dbReference type="SUPFAM" id="SSF144232">
    <property type="entry name" value="HIT/MYND zinc finger-like"/>
    <property type="match status" value="1"/>
</dbReference>
<dbReference type="PANTHER" id="PTHR12298">
    <property type="entry name" value="PCDC2 PROGRAMMED CELL DEATH PROTEIN 2 -RELATED"/>
    <property type="match status" value="1"/>
</dbReference>
<evidence type="ECO:0000313" key="7">
    <source>
        <dbReference type="EMBL" id="CEP08194.1"/>
    </source>
</evidence>
<evidence type="ECO:0000259" key="6">
    <source>
        <dbReference type="PROSITE" id="PS50865"/>
    </source>
</evidence>